<comment type="caution">
    <text evidence="14">The sequence shown here is derived from an EMBL/GenBank/DDBJ whole genome shotgun (WGS) entry which is preliminary data.</text>
</comment>
<dbReference type="PIRSF" id="PIRSF037532">
    <property type="entry name" value="STHK_NtrY"/>
    <property type="match status" value="1"/>
</dbReference>
<keyword evidence="10" id="KW-1133">Transmembrane helix</keyword>
<dbReference type="PRINTS" id="PR00344">
    <property type="entry name" value="BCTRLSENSOR"/>
</dbReference>
<evidence type="ECO:0000313" key="15">
    <source>
        <dbReference type="Proteomes" id="UP001431449"/>
    </source>
</evidence>
<dbReference type="InterPro" id="IPR036097">
    <property type="entry name" value="HisK_dim/P_sf"/>
</dbReference>
<dbReference type="EMBL" id="JALNMH010000013">
    <property type="protein sequence ID" value="MCK7595076.1"/>
    <property type="molecule type" value="Genomic_DNA"/>
</dbReference>
<keyword evidence="9" id="KW-0902">Two-component regulatory system</keyword>
<evidence type="ECO:0000256" key="10">
    <source>
        <dbReference type="SAM" id="Phobius"/>
    </source>
</evidence>
<dbReference type="InterPro" id="IPR003594">
    <property type="entry name" value="HATPase_dom"/>
</dbReference>
<dbReference type="Pfam" id="PF00512">
    <property type="entry name" value="HisKA"/>
    <property type="match status" value="1"/>
</dbReference>
<dbReference type="PROSITE" id="PS50885">
    <property type="entry name" value="HAMP"/>
    <property type="match status" value="1"/>
</dbReference>
<keyword evidence="4" id="KW-0597">Phosphoprotein</keyword>
<feature type="domain" description="PAS" evidence="12">
    <location>
        <begin position="372"/>
        <end position="408"/>
    </location>
</feature>
<evidence type="ECO:0000256" key="2">
    <source>
        <dbReference type="ARBA" id="ARBA00004370"/>
    </source>
</evidence>
<dbReference type="PANTHER" id="PTHR43065">
    <property type="entry name" value="SENSOR HISTIDINE KINASE"/>
    <property type="match status" value="1"/>
</dbReference>
<protein>
    <recommendedName>
        <fullName evidence="3">histidine kinase</fullName>
        <ecNumber evidence="3">2.7.13.3</ecNumber>
    </recommendedName>
</protein>
<keyword evidence="5" id="KW-0808">Transferase</keyword>
<dbReference type="Pfam" id="PF02518">
    <property type="entry name" value="HATPase_c"/>
    <property type="match status" value="1"/>
</dbReference>
<proteinExistence type="predicted"/>
<evidence type="ECO:0000256" key="9">
    <source>
        <dbReference type="ARBA" id="ARBA00023012"/>
    </source>
</evidence>
<dbReference type="InterPro" id="IPR035965">
    <property type="entry name" value="PAS-like_dom_sf"/>
</dbReference>
<dbReference type="Gene3D" id="6.10.340.10">
    <property type="match status" value="1"/>
</dbReference>
<organism evidence="14 15">
    <name type="scientific">Pseudomarimonas salicorniae</name>
    <dbReference type="NCBI Taxonomy" id="2933270"/>
    <lineage>
        <taxon>Bacteria</taxon>
        <taxon>Pseudomonadati</taxon>
        <taxon>Pseudomonadota</taxon>
        <taxon>Gammaproteobacteria</taxon>
        <taxon>Lysobacterales</taxon>
        <taxon>Lysobacteraceae</taxon>
        <taxon>Pseudomarimonas</taxon>
    </lineage>
</organism>
<dbReference type="CDD" id="cd00082">
    <property type="entry name" value="HisKA"/>
    <property type="match status" value="1"/>
</dbReference>
<keyword evidence="8 14" id="KW-0067">ATP-binding</keyword>
<evidence type="ECO:0000259" key="13">
    <source>
        <dbReference type="PROSITE" id="PS50885"/>
    </source>
</evidence>
<dbReference type="SMART" id="SM00388">
    <property type="entry name" value="HisKA"/>
    <property type="match status" value="1"/>
</dbReference>
<keyword evidence="10" id="KW-0472">Membrane</keyword>
<dbReference type="InterPro" id="IPR005467">
    <property type="entry name" value="His_kinase_dom"/>
</dbReference>
<feature type="transmembrane region" description="Helical" evidence="10">
    <location>
        <begin position="87"/>
        <end position="106"/>
    </location>
</feature>
<keyword evidence="15" id="KW-1185">Reference proteome</keyword>
<dbReference type="InterPro" id="IPR000014">
    <property type="entry name" value="PAS"/>
</dbReference>
<keyword evidence="6" id="KW-0547">Nucleotide-binding</keyword>
<dbReference type="InterPro" id="IPR036890">
    <property type="entry name" value="HATPase_C_sf"/>
</dbReference>
<feature type="transmembrane region" description="Helical" evidence="10">
    <location>
        <begin position="12"/>
        <end position="32"/>
    </location>
</feature>
<dbReference type="InterPro" id="IPR003661">
    <property type="entry name" value="HisK_dim/P_dom"/>
</dbReference>
<reference evidence="14" key="1">
    <citation type="submission" date="2022-04" db="EMBL/GenBank/DDBJ databases">
        <title>Lysobacter sp. CAU 1642 isolated from sea sand.</title>
        <authorList>
            <person name="Kim W."/>
        </authorList>
    </citation>
    <scope>NUCLEOTIDE SEQUENCE</scope>
    <source>
        <strain evidence="14">CAU 1642</strain>
    </source>
</reference>
<feature type="domain" description="Histidine kinase" evidence="11">
    <location>
        <begin position="497"/>
        <end position="708"/>
    </location>
</feature>
<evidence type="ECO:0000256" key="6">
    <source>
        <dbReference type="ARBA" id="ARBA00022741"/>
    </source>
</evidence>
<dbReference type="SUPFAM" id="SSF55874">
    <property type="entry name" value="ATPase domain of HSP90 chaperone/DNA topoisomerase II/histidine kinase"/>
    <property type="match status" value="1"/>
</dbReference>
<keyword evidence="7" id="KW-0418">Kinase</keyword>
<dbReference type="Proteomes" id="UP001431449">
    <property type="component" value="Unassembled WGS sequence"/>
</dbReference>
<dbReference type="SMART" id="SM00304">
    <property type="entry name" value="HAMP"/>
    <property type="match status" value="1"/>
</dbReference>
<evidence type="ECO:0000259" key="12">
    <source>
        <dbReference type="PROSITE" id="PS50112"/>
    </source>
</evidence>
<keyword evidence="10" id="KW-0812">Transmembrane</keyword>
<evidence type="ECO:0000259" key="11">
    <source>
        <dbReference type="PROSITE" id="PS50109"/>
    </source>
</evidence>
<dbReference type="InterPro" id="IPR003660">
    <property type="entry name" value="HAMP_dom"/>
</dbReference>
<sequence length="711" mass="75635">MAGRGSLIPRIGWAVLALALLVLVLTALYLAADAEGLGAGLARWYPFVFIGAAAALLLLAGAILQRLRRLRRALRERQAGARLNRRLLVLLLVLAIPPVLLVYGFSARFIGATVDSWLRANSAEILGEALRVGRALLDERRALAERDAASLAAELEGLDPLDWQSAIDRALDRFDAAQIALFSRDGRLLALAAAEPSLVIADPPPDELLLVLRESRRAVASEPAGEGLQLRALNAVGSGPGAAHLQILSRLPESYAQGLLRVEQGIAQARQAAFLRDSLKLAFVLILSFVLLLSVLLAVLLAFVLSRRLVAPIGQLATATARVSEGNYAVRLEELARDDELAFLISGFNRMLGDLDAASERARSSQAETERQRAYLETVLQRLSSAVLVVDDVGILRSANAAATELLGPPAVAGGALVDLGAASAQGSALASLVQSRLRDDSQEFGVELASDAADGRHLWLVRGARLPDGNLLVVVDDTTDIDRARRDAAWGEVARRLAHEVKNPLTPIQLAAERLRRRVLPHLQGAEADVLDRATHTIVAQVDALKTLVNAFSDYARAPVLQRRPVDLPALMGEVAELYAGDPRISLAVVANPGLPAVTADAGRLRQVLHNLVKNAQEAGAARIRLGAGLDADGSAVELVVEDDGPGLPEGFDTSWFEPYRSTKPKGTGLGLAIVRKIAEEHAGGLQAGRSGSLGGARFSLRLPLAPPSR</sequence>
<dbReference type="Pfam" id="PF00672">
    <property type="entry name" value="HAMP"/>
    <property type="match status" value="1"/>
</dbReference>
<comment type="subcellular location">
    <subcellularLocation>
        <location evidence="2">Membrane</location>
    </subcellularLocation>
</comment>
<dbReference type="Gene3D" id="3.30.450.20">
    <property type="entry name" value="PAS domain"/>
    <property type="match status" value="1"/>
</dbReference>
<feature type="domain" description="HAMP" evidence="13">
    <location>
        <begin position="307"/>
        <end position="360"/>
    </location>
</feature>
<dbReference type="InterPro" id="IPR017232">
    <property type="entry name" value="NtrY"/>
</dbReference>
<evidence type="ECO:0000256" key="4">
    <source>
        <dbReference type="ARBA" id="ARBA00022553"/>
    </source>
</evidence>
<dbReference type="PANTHER" id="PTHR43065:SF10">
    <property type="entry name" value="PEROXIDE STRESS-ACTIVATED HISTIDINE KINASE MAK3"/>
    <property type="match status" value="1"/>
</dbReference>
<comment type="catalytic activity">
    <reaction evidence="1">
        <text>ATP + protein L-histidine = ADP + protein N-phospho-L-histidine.</text>
        <dbReference type="EC" id="2.7.13.3"/>
    </reaction>
</comment>
<dbReference type="Gene3D" id="3.30.565.10">
    <property type="entry name" value="Histidine kinase-like ATPase, C-terminal domain"/>
    <property type="match status" value="1"/>
</dbReference>
<dbReference type="Gene3D" id="1.10.287.130">
    <property type="match status" value="1"/>
</dbReference>
<dbReference type="SUPFAM" id="SSF55785">
    <property type="entry name" value="PYP-like sensor domain (PAS domain)"/>
    <property type="match status" value="1"/>
</dbReference>
<feature type="transmembrane region" description="Helical" evidence="10">
    <location>
        <begin position="281"/>
        <end position="305"/>
    </location>
</feature>
<evidence type="ECO:0000313" key="14">
    <source>
        <dbReference type="EMBL" id="MCK7595076.1"/>
    </source>
</evidence>
<dbReference type="SMART" id="SM00387">
    <property type="entry name" value="HATPase_c"/>
    <property type="match status" value="1"/>
</dbReference>
<feature type="transmembrane region" description="Helical" evidence="10">
    <location>
        <begin position="44"/>
        <end position="67"/>
    </location>
</feature>
<evidence type="ECO:0000256" key="5">
    <source>
        <dbReference type="ARBA" id="ARBA00022679"/>
    </source>
</evidence>
<dbReference type="PROSITE" id="PS50112">
    <property type="entry name" value="PAS"/>
    <property type="match status" value="1"/>
</dbReference>
<evidence type="ECO:0000256" key="1">
    <source>
        <dbReference type="ARBA" id="ARBA00000085"/>
    </source>
</evidence>
<dbReference type="SUPFAM" id="SSF158472">
    <property type="entry name" value="HAMP domain-like"/>
    <property type="match status" value="1"/>
</dbReference>
<dbReference type="CDD" id="cd06225">
    <property type="entry name" value="HAMP"/>
    <property type="match status" value="1"/>
</dbReference>
<dbReference type="SUPFAM" id="SSF47384">
    <property type="entry name" value="Homodimeric domain of signal transducing histidine kinase"/>
    <property type="match status" value="1"/>
</dbReference>
<dbReference type="EC" id="2.7.13.3" evidence="3"/>
<dbReference type="InterPro" id="IPR004358">
    <property type="entry name" value="Sig_transdc_His_kin-like_C"/>
</dbReference>
<dbReference type="GO" id="GO:0005524">
    <property type="term" value="F:ATP binding"/>
    <property type="evidence" value="ECO:0007669"/>
    <property type="project" value="UniProtKB-KW"/>
</dbReference>
<dbReference type="RefSeq" id="WP_248210825.1">
    <property type="nucleotide sequence ID" value="NZ_JALNMH010000013.1"/>
</dbReference>
<dbReference type="PROSITE" id="PS50109">
    <property type="entry name" value="HIS_KIN"/>
    <property type="match status" value="1"/>
</dbReference>
<accession>A0ABT0GKK8</accession>
<evidence type="ECO:0000256" key="7">
    <source>
        <dbReference type="ARBA" id="ARBA00022777"/>
    </source>
</evidence>
<evidence type="ECO:0000256" key="8">
    <source>
        <dbReference type="ARBA" id="ARBA00022840"/>
    </source>
</evidence>
<evidence type="ECO:0000256" key="3">
    <source>
        <dbReference type="ARBA" id="ARBA00012438"/>
    </source>
</evidence>
<gene>
    <name evidence="14" type="ORF">M0G41_15505</name>
</gene>
<name>A0ABT0GKK8_9GAMM</name>